<name>A0A521B387_9BACL</name>
<dbReference type="InterPro" id="IPR036291">
    <property type="entry name" value="NAD(P)-bd_dom_sf"/>
</dbReference>
<protein>
    <submittedName>
        <fullName evidence="1">Short chain dehydrogenase</fullName>
    </submittedName>
</protein>
<sequence length="187" mass="20999">MHVIVVGGTGMLRDVSVYLTQKGCNVTVIARNQKRLNTLVEESGSVEGCIHPVQVDYRDDHLFIHQVEKAISTYGPIRMAVVWIHSTAPQAPYQLASLLNETTPSCDYFHVLGSSVADPSQQDGRRKKQFMQYPHIQYHEVILGFVVEKNGSRWLTNKEISQGVIRAIQSNQKQTVVGTVDPWSKKP</sequence>
<dbReference type="SUPFAM" id="SSF51735">
    <property type="entry name" value="NAD(P)-binding Rossmann-fold domains"/>
    <property type="match status" value="1"/>
</dbReference>
<evidence type="ECO:0000313" key="2">
    <source>
        <dbReference type="Proteomes" id="UP000315636"/>
    </source>
</evidence>
<dbReference type="Gene3D" id="3.40.50.720">
    <property type="entry name" value="NAD(P)-binding Rossmann-like Domain"/>
    <property type="match status" value="1"/>
</dbReference>
<proteinExistence type="predicted"/>
<organism evidence="1 2">
    <name type="scientific">Melghirimyces algeriensis</name>
    <dbReference type="NCBI Taxonomy" id="910412"/>
    <lineage>
        <taxon>Bacteria</taxon>
        <taxon>Bacillati</taxon>
        <taxon>Bacillota</taxon>
        <taxon>Bacilli</taxon>
        <taxon>Bacillales</taxon>
        <taxon>Thermoactinomycetaceae</taxon>
        <taxon>Melghirimyces</taxon>
    </lineage>
</organism>
<evidence type="ECO:0000313" key="1">
    <source>
        <dbReference type="EMBL" id="SMO41481.1"/>
    </source>
</evidence>
<gene>
    <name evidence="1" type="ORF">SAMN06264849_101521</name>
</gene>
<dbReference type="Pfam" id="PF00106">
    <property type="entry name" value="adh_short"/>
    <property type="match status" value="1"/>
</dbReference>
<dbReference type="NCBIfam" id="NF006168">
    <property type="entry name" value="PRK08309.1"/>
    <property type="match status" value="1"/>
</dbReference>
<dbReference type="InterPro" id="IPR002347">
    <property type="entry name" value="SDR_fam"/>
</dbReference>
<dbReference type="AlphaFoldDB" id="A0A521B387"/>
<reference evidence="1 2" key="1">
    <citation type="submission" date="2017-05" db="EMBL/GenBank/DDBJ databases">
        <authorList>
            <person name="Varghese N."/>
            <person name="Submissions S."/>
        </authorList>
    </citation>
    <scope>NUCLEOTIDE SEQUENCE [LARGE SCALE GENOMIC DNA]</scope>
    <source>
        <strain evidence="1 2">DSM 45474</strain>
    </source>
</reference>
<accession>A0A521B387</accession>
<keyword evidence="2" id="KW-1185">Reference proteome</keyword>
<dbReference type="Proteomes" id="UP000315636">
    <property type="component" value="Unassembled WGS sequence"/>
</dbReference>
<dbReference type="EMBL" id="FXTI01000001">
    <property type="protein sequence ID" value="SMO41481.1"/>
    <property type="molecule type" value="Genomic_DNA"/>
</dbReference>